<name>A0A0C9TS18_PAXIN</name>
<accession>A0A0C9TS18</accession>
<gene>
    <name evidence="1" type="ORF">PAXINDRAFT_16438</name>
</gene>
<dbReference type="Proteomes" id="UP000053647">
    <property type="component" value="Unassembled WGS sequence"/>
</dbReference>
<organism evidence="1 2">
    <name type="scientific">Paxillus involutus ATCC 200175</name>
    <dbReference type="NCBI Taxonomy" id="664439"/>
    <lineage>
        <taxon>Eukaryota</taxon>
        <taxon>Fungi</taxon>
        <taxon>Dikarya</taxon>
        <taxon>Basidiomycota</taxon>
        <taxon>Agaricomycotina</taxon>
        <taxon>Agaricomycetes</taxon>
        <taxon>Agaricomycetidae</taxon>
        <taxon>Boletales</taxon>
        <taxon>Paxilineae</taxon>
        <taxon>Paxillaceae</taxon>
        <taxon>Paxillus</taxon>
    </lineage>
</organism>
<proteinExistence type="predicted"/>
<protein>
    <submittedName>
        <fullName evidence="1">Uncharacterized protein</fullName>
    </submittedName>
</protein>
<dbReference type="EMBL" id="KN819402">
    <property type="protein sequence ID" value="KIJ10602.1"/>
    <property type="molecule type" value="Genomic_DNA"/>
</dbReference>
<dbReference type="InterPro" id="IPR041078">
    <property type="entry name" value="Plavaka"/>
</dbReference>
<dbReference type="OrthoDB" id="3232986at2759"/>
<reference evidence="1 2" key="1">
    <citation type="submission" date="2014-06" db="EMBL/GenBank/DDBJ databases">
        <authorList>
            <consortium name="DOE Joint Genome Institute"/>
            <person name="Kuo A."/>
            <person name="Kohler A."/>
            <person name="Nagy L.G."/>
            <person name="Floudas D."/>
            <person name="Copeland A."/>
            <person name="Barry K.W."/>
            <person name="Cichocki N."/>
            <person name="Veneault-Fourrey C."/>
            <person name="LaButti K."/>
            <person name="Lindquist E.A."/>
            <person name="Lipzen A."/>
            <person name="Lundell T."/>
            <person name="Morin E."/>
            <person name="Murat C."/>
            <person name="Sun H."/>
            <person name="Tunlid A."/>
            <person name="Henrissat B."/>
            <person name="Grigoriev I.V."/>
            <person name="Hibbett D.S."/>
            <person name="Martin F."/>
            <person name="Nordberg H.P."/>
            <person name="Cantor M.N."/>
            <person name="Hua S.X."/>
        </authorList>
    </citation>
    <scope>NUCLEOTIDE SEQUENCE [LARGE SCALE GENOMIC DNA]</scope>
    <source>
        <strain evidence="1 2">ATCC 200175</strain>
    </source>
</reference>
<dbReference type="AlphaFoldDB" id="A0A0C9TS18"/>
<evidence type="ECO:0000313" key="2">
    <source>
        <dbReference type="Proteomes" id="UP000053647"/>
    </source>
</evidence>
<reference evidence="2" key="2">
    <citation type="submission" date="2015-01" db="EMBL/GenBank/DDBJ databases">
        <title>Evolutionary Origins and Diversification of the Mycorrhizal Mutualists.</title>
        <authorList>
            <consortium name="DOE Joint Genome Institute"/>
            <consortium name="Mycorrhizal Genomics Consortium"/>
            <person name="Kohler A."/>
            <person name="Kuo A."/>
            <person name="Nagy L.G."/>
            <person name="Floudas D."/>
            <person name="Copeland A."/>
            <person name="Barry K.W."/>
            <person name="Cichocki N."/>
            <person name="Veneault-Fourrey C."/>
            <person name="LaButti K."/>
            <person name="Lindquist E.A."/>
            <person name="Lipzen A."/>
            <person name="Lundell T."/>
            <person name="Morin E."/>
            <person name="Murat C."/>
            <person name="Riley R."/>
            <person name="Ohm R."/>
            <person name="Sun H."/>
            <person name="Tunlid A."/>
            <person name="Henrissat B."/>
            <person name="Grigoriev I.V."/>
            <person name="Hibbett D.S."/>
            <person name="Martin F."/>
        </authorList>
    </citation>
    <scope>NUCLEOTIDE SEQUENCE [LARGE SCALE GENOMIC DNA]</scope>
    <source>
        <strain evidence="2">ATCC 200175</strain>
    </source>
</reference>
<dbReference type="HOGENOM" id="CLU_006344_10_3_1"/>
<keyword evidence="2" id="KW-1185">Reference proteome</keyword>
<evidence type="ECO:0000313" key="1">
    <source>
        <dbReference type="EMBL" id="KIJ10602.1"/>
    </source>
</evidence>
<sequence length="395" mass="44392">MTDPVPPDFEPGKLAAALGNHPEPLHRKFVELYEGCSEVFPSGKTFMDLFREDRYADERRENLYFPWASKEEWAFASWLLCSRLSMAAIDTLLSLKIFKHVSLSFHTAKELRAQAETLPAGPCWLCQPMTPEHPTKKPDWLVHQALNIMLAPLKTAAAVEIMMSDPVGNLCYCCTPLVSYITDTPEESLLAATGTKASPITMATSKEFGDNYCHPPHTPEITLAAIHTACAHYPPTDYKNFLKAIKLLRLNGVVKPFWKDWALSEPSDFLKPKPLHHFHHMFWDYYAKWCIAVVGASGLGFHFSIIQTLVAYQAFDEGISKLKQVTGRDHRTVQCYIVGAITGSIPWKLLVTICALLDFHYLAQAPSFTNQSLERVASALKEFHDNKEAVLHTGT</sequence>
<dbReference type="Pfam" id="PF18759">
    <property type="entry name" value="Plavaka"/>
    <property type="match status" value="1"/>
</dbReference>